<dbReference type="InterPro" id="IPR006379">
    <property type="entry name" value="HAD-SF_hydro_IIB"/>
</dbReference>
<dbReference type="GO" id="GO:0004805">
    <property type="term" value="F:trehalose-phosphatase activity"/>
    <property type="evidence" value="ECO:0007669"/>
    <property type="project" value="UniProtKB-EC"/>
</dbReference>
<dbReference type="EMBL" id="JAMQOT010000003">
    <property type="protein sequence ID" value="MDF9745926.1"/>
    <property type="molecule type" value="Genomic_DNA"/>
</dbReference>
<dbReference type="RefSeq" id="WP_277521435.1">
    <property type="nucleotide sequence ID" value="NZ_JAMQOT010000003.1"/>
</dbReference>
<dbReference type="Gene3D" id="3.30.70.1020">
    <property type="entry name" value="Trehalose-6-phosphate phosphatase related protein, domain 2"/>
    <property type="match status" value="1"/>
</dbReference>
<comment type="pathway">
    <text evidence="1 4">Glycan biosynthesis; trehalose biosynthesis.</text>
</comment>
<protein>
    <recommendedName>
        <fullName evidence="4">Trehalose 6-phosphate phosphatase</fullName>
        <ecNumber evidence="4">3.1.3.12</ecNumber>
    </recommendedName>
</protein>
<gene>
    <name evidence="5" type="primary">otsB</name>
    <name evidence="5" type="ORF">NDI89_10070</name>
</gene>
<dbReference type="SUPFAM" id="SSF56784">
    <property type="entry name" value="HAD-like"/>
    <property type="match status" value="1"/>
</dbReference>
<evidence type="ECO:0000313" key="5">
    <source>
        <dbReference type="EMBL" id="MDF9745926.1"/>
    </source>
</evidence>
<dbReference type="GO" id="GO:0046872">
    <property type="term" value="F:metal ion binding"/>
    <property type="evidence" value="ECO:0007669"/>
    <property type="project" value="UniProtKB-KW"/>
</dbReference>
<evidence type="ECO:0000313" key="6">
    <source>
        <dbReference type="Proteomes" id="UP001154061"/>
    </source>
</evidence>
<dbReference type="AlphaFoldDB" id="A0A9Q4L0Q8"/>
<dbReference type="InterPro" id="IPR023214">
    <property type="entry name" value="HAD_sf"/>
</dbReference>
<dbReference type="PANTHER" id="PTHR43768">
    <property type="entry name" value="TREHALOSE 6-PHOSPHATE PHOSPHATASE"/>
    <property type="match status" value="1"/>
</dbReference>
<reference evidence="5" key="1">
    <citation type="submission" date="2022-06" db="EMBL/GenBank/DDBJ databases">
        <title>Natrinema sp. a new haloarchaeum isolate from saline soil.</title>
        <authorList>
            <person name="Strakova D."/>
            <person name="Galisteo C."/>
            <person name="Sanchez-Porro C."/>
            <person name="Ventosa A."/>
        </authorList>
    </citation>
    <scope>NUCLEOTIDE SEQUENCE</scope>
    <source>
        <strain evidence="5">S1CR25-10</strain>
    </source>
</reference>
<organism evidence="5 6">
    <name type="scientific">Natrinema salsiterrestre</name>
    <dbReference type="NCBI Taxonomy" id="2950540"/>
    <lineage>
        <taxon>Archaea</taxon>
        <taxon>Methanobacteriati</taxon>
        <taxon>Methanobacteriota</taxon>
        <taxon>Stenosarchaea group</taxon>
        <taxon>Halobacteria</taxon>
        <taxon>Halobacteriales</taxon>
        <taxon>Natrialbaceae</taxon>
        <taxon>Natrinema</taxon>
    </lineage>
</organism>
<dbReference type="Gene3D" id="3.40.50.1000">
    <property type="entry name" value="HAD superfamily/HAD-like"/>
    <property type="match status" value="1"/>
</dbReference>
<dbReference type="NCBIfam" id="TIGR00685">
    <property type="entry name" value="T6PP"/>
    <property type="match status" value="1"/>
</dbReference>
<dbReference type="PANTHER" id="PTHR43768:SF3">
    <property type="entry name" value="TREHALOSE 6-PHOSPHATE PHOSPHATASE"/>
    <property type="match status" value="1"/>
</dbReference>
<keyword evidence="4" id="KW-0460">Magnesium</keyword>
<proteinExistence type="inferred from homology"/>
<dbReference type="InterPro" id="IPR044651">
    <property type="entry name" value="OTSB-like"/>
</dbReference>
<dbReference type="NCBIfam" id="TIGR01484">
    <property type="entry name" value="HAD-SF-IIB"/>
    <property type="match status" value="1"/>
</dbReference>
<evidence type="ECO:0000256" key="1">
    <source>
        <dbReference type="ARBA" id="ARBA00005199"/>
    </source>
</evidence>
<dbReference type="Pfam" id="PF02358">
    <property type="entry name" value="Trehalose_PPase"/>
    <property type="match status" value="1"/>
</dbReference>
<dbReference type="InterPro" id="IPR036412">
    <property type="entry name" value="HAD-like_sf"/>
</dbReference>
<accession>A0A9Q4L0Q8</accession>
<evidence type="ECO:0000256" key="3">
    <source>
        <dbReference type="ARBA" id="ARBA00022801"/>
    </source>
</evidence>
<comment type="cofactor">
    <cofactor evidence="4">
        <name>Mg(2+)</name>
        <dbReference type="ChEBI" id="CHEBI:18420"/>
    </cofactor>
</comment>
<dbReference type="InterPro" id="IPR003337">
    <property type="entry name" value="Trehalose_PPase"/>
</dbReference>
<keyword evidence="6" id="KW-1185">Reference proteome</keyword>
<comment type="similarity">
    <text evidence="2 4">Belongs to the trehalose phosphatase family.</text>
</comment>
<evidence type="ECO:0000256" key="2">
    <source>
        <dbReference type="ARBA" id="ARBA00008770"/>
    </source>
</evidence>
<keyword evidence="3 4" id="KW-0378">Hydrolase</keyword>
<sequence>MTVAQSPPRPLDDGLPQLRATLEDADGLLLCLDFDGTLAPIVDDPNAAVPSERNREAVASLAAAPSVTTAVVSGRALSDVRERIDGPSIYAGNHGLELARRGSIAVHPVARKRAARVDRVCSALEDSLASVPNCRIENKRLTGTVHVRSVPPAAESVVRRRTREAVDRFGGDALEISLGKRILEIGPDVPWGKGQAVELIAADVSPETVVVYIGDDVTDESAFRAVEPDGVGVRVGNDDPSSASYRVRAPADVAAFLSWLGSTGTGLVE</sequence>
<dbReference type="EC" id="3.1.3.12" evidence="4"/>
<evidence type="ECO:0000256" key="4">
    <source>
        <dbReference type="RuleBase" id="RU361117"/>
    </source>
</evidence>
<comment type="caution">
    <text evidence="5">The sequence shown here is derived from an EMBL/GenBank/DDBJ whole genome shotgun (WGS) entry which is preliminary data.</text>
</comment>
<keyword evidence="4" id="KW-0479">Metal-binding</keyword>
<dbReference type="GO" id="GO:0005992">
    <property type="term" value="P:trehalose biosynthetic process"/>
    <property type="evidence" value="ECO:0007669"/>
    <property type="project" value="InterPro"/>
</dbReference>
<comment type="function">
    <text evidence="4">Removes the phosphate from trehalose 6-phosphate to produce free trehalose.</text>
</comment>
<comment type="catalytic activity">
    <reaction evidence="4">
        <text>alpha,alpha-trehalose 6-phosphate + H2O = alpha,alpha-trehalose + phosphate</text>
        <dbReference type="Rhea" id="RHEA:23420"/>
        <dbReference type="ChEBI" id="CHEBI:15377"/>
        <dbReference type="ChEBI" id="CHEBI:16551"/>
        <dbReference type="ChEBI" id="CHEBI:43474"/>
        <dbReference type="ChEBI" id="CHEBI:58429"/>
        <dbReference type="EC" id="3.1.3.12"/>
    </reaction>
</comment>
<name>A0A9Q4L0Q8_9EURY</name>
<dbReference type="Proteomes" id="UP001154061">
    <property type="component" value="Unassembled WGS sequence"/>
</dbReference>